<evidence type="ECO:0000259" key="1">
    <source>
        <dbReference type="Pfam" id="PF14028"/>
    </source>
</evidence>
<protein>
    <recommendedName>
        <fullName evidence="1">Thiopeptide-type bacteriocin biosynthesis domain-containing protein</fullName>
    </recommendedName>
</protein>
<dbReference type="NCBIfam" id="TIGR03891">
    <property type="entry name" value="thiopep_ocin"/>
    <property type="match status" value="1"/>
</dbReference>
<dbReference type="EMBL" id="VTEG01000010">
    <property type="protein sequence ID" value="TYR98567.1"/>
    <property type="molecule type" value="Genomic_DNA"/>
</dbReference>
<organism evidence="2 3">
    <name type="scientific">Rossellomorea vietnamensis</name>
    <dbReference type="NCBI Taxonomy" id="218284"/>
    <lineage>
        <taxon>Bacteria</taxon>
        <taxon>Bacillati</taxon>
        <taxon>Bacillota</taxon>
        <taxon>Bacilli</taxon>
        <taxon>Bacillales</taxon>
        <taxon>Bacillaceae</taxon>
        <taxon>Rossellomorea</taxon>
    </lineage>
</organism>
<reference evidence="2 3" key="1">
    <citation type="submission" date="2019-08" db="EMBL/GenBank/DDBJ databases">
        <title>Bacillus genomes from the desert of Cuatro Cienegas, Coahuila.</title>
        <authorList>
            <person name="Olmedo-Alvarez G."/>
        </authorList>
    </citation>
    <scope>NUCLEOTIDE SEQUENCE [LARGE SCALE GENOMIC DNA]</scope>
    <source>
        <strain evidence="2 3">CH128b_4D</strain>
    </source>
</reference>
<dbReference type="Pfam" id="PF14028">
    <property type="entry name" value="Lant_dehydr_C"/>
    <property type="match status" value="1"/>
</dbReference>
<comment type="caution">
    <text evidence="2">The sequence shown here is derived from an EMBL/GenBank/DDBJ whole genome shotgun (WGS) entry which is preliminary data.</text>
</comment>
<gene>
    <name evidence="2" type="ORF">FZC84_14135</name>
</gene>
<dbReference type="AlphaFoldDB" id="A0A5D4MAW0"/>
<dbReference type="InterPro" id="IPR023809">
    <property type="entry name" value="Thiopep_bacteriocin_synth_dom"/>
</dbReference>
<proteinExistence type="predicted"/>
<sequence length="288" mass="34627">MEWNSRHIFIHDMTYHDLFLKEYLIPFLDERKDAVARFFFIRYWQGGPHIRFRYQSSGPELLDVSLENTLQLFKKRYQPQFKLSKEAYYQEHSFDGGRPPEEELYWIEDMSIKEIPYKPEYERYGGKEIMAFSESIFHQTSKMALYKLRETKGPISLSSKLLLACDFFLMMLDYLTEKEQEELLVQYELFWSRFDKKGQIRQEQIQKFRTLFWKQKSISNSSVFNRFEREIEEINKNVASIIDAGKRDKLPYLIFSYIHMYNNRIGLPPNLESSAAKILKKTKEGVES</sequence>
<dbReference type="RefSeq" id="WP_148954335.1">
    <property type="nucleotide sequence ID" value="NZ_VTEG01000010.1"/>
</dbReference>
<evidence type="ECO:0000313" key="2">
    <source>
        <dbReference type="EMBL" id="TYR98567.1"/>
    </source>
</evidence>
<feature type="domain" description="Thiopeptide-type bacteriocin biosynthesis" evidence="1">
    <location>
        <begin position="3"/>
        <end position="281"/>
    </location>
</feature>
<name>A0A5D4MAW0_9BACI</name>
<evidence type="ECO:0000313" key="3">
    <source>
        <dbReference type="Proteomes" id="UP000325182"/>
    </source>
</evidence>
<dbReference type="Proteomes" id="UP000325182">
    <property type="component" value="Unassembled WGS sequence"/>
</dbReference>
<accession>A0A5D4MAW0</accession>